<accession>A0A9W8WU06</accession>
<organism evidence="4 5">
    <name type="scientific">Didymella glomerata</name>
    <dbReference type="NCBI Taxonomy" id="749621"/>
    <lineage>
        <taxon>Eukaryota</taxon>
        <taxon>Fungi</taxon>
        <taxon>Dikarya</taxon>
        <taxon>Ascomycota</taxon>
        <taxon>Pezizomycotina</taxon>
        <taxon>Dothideomycetes</taxon>
        <taxon>Pleosporomycetidae</taxon>
        <taxon>Pleosporales</taxon>
        <taxon>Pleosporineae</taxon>
        <taxon>Didymellaceae</taxon>
        <taxon>Didymella</taxon>
    </lineage>
</organism>
<evidence type="ECO:0000313" key="4">
    <source>
        <dbReference type="EMBL" id="KAJ4333058.1"/>
    </source>
</evidence>
<evidence type="ECO:0000313" key="5">
    <source>
        <dbReference type="Proteomes" id="UP001140562"/>
    </source>
</evidence>
<dbReference type="GO" id="GO:0005524">
    <property type="term" value="F:ATP binding"/>
    <property type="evidence" value="ECO:0007669"/>
    <property type="project" value="UniProtKB-UniRule"/>
</dbReference>
<dbReference type="EMBL" id="JAPEUV010000102">
    <property type="protein sequence ID" value="KAJ4333058.1"/>
    <property type="molecule type" value="Genomic_DNA"/>
</dbReference>
<comment type="caution">
    <text evidence="4">The sequence shown here is derived from an EMBL/GenBank/DDBJ whole genome shotgun (WGS) entry which is preliminary data.</text>
</comment>
<feature type="compositionally biased region" description="Low complexity" evidence="2">
    <location>
        <begin position="513"/>
        <end position="525"/>
    </location>
</feature>
<gene>
    <name evidence="4" type="ORF">N0V87_007874</name>
</gene>
<reference evidence="4" key="1">
    <citation type="submission" date="2022-10" db="EMBL/GenBank/DDBJ databases">
        <title>Tapping the CABI collections for fungal endophytes: first genome assemblies for Collariella, Neodidymelliopsis, Ascochyta clinopodiicola, Didymella pomorum, Didymosphaeria variabile, Neocosmospora piperis and Neocucurbitaria cava.</title>
        <authorList>
            <person name="Hill R."/>
        </authorList>
    </citation>
    <scope>NUCLEOTIDE SEQUENCE</scope>
    <source>
        <strain evidence="4">IMI 360193</strain>
    </source>
</reference>
<dbReference type="PROSITE" id="PS00107">
    <property type="entry name" value="PROTEIN_KINASE_ATP"/>
    <property type="match status" value="1"/>
</dbReference>
<dbReference type="Pfam" id="PF07714">
    <property type="entry name" value="PK_Tyr_Ser-Thr"/>
    <property type="match status" value="1"/>
</dbReference>
<dbReference type="GO" id="GO:0005634">
    <property type="term" value="C:nucleus"/>
    <property type="evidence" value="ECO:0007669"/>
    <property type="project" value="TreeGrafter"/>
</dbReference>
<protein>
    <recommendedName>
        <fullName evidence="3">Protein kinase domain-containing protein</fullName>
    </recommendedName>
</protein>
<proteinExistence type="predicted"/>
<dbReference type="PANTHER" id="PTHR44167">
    <property type="entry name" value="OVARIAN-SPECIFIC SERINE/THREONINE-PROTEIN KINASE LOK-RELATED"/>
    <property type="match status" value="1"/>
</dbReference>
<keyword evidence="5" id="KW-1185">Reference proteome</keyword>
<dbReference type="InterPro" id="IPR017441">
    <property type="entry name" value="Protein_kinase_ATP_BS"/>
</dbReference>
<dbReference type="InterPro" id="IPR000719">
    <property type="entry name" value="Prot_kinase_dom"/>
</dbReference>
<dbReference type="GO" id="GO:0004674">
    <property type="term" value="F:protein serine/threonine kinase activity"/>
    <property type="evidence" value="ECO:0007669"/>
    <property type="project" value="TreeGrafter"/>
</dbReference>
<dbReference type="InterPro" id="IPR011009">
    <property type="entry name" value="Kinase-like_dom_sf"/>
</dbReference>
<evidence type="ECO:0000256" key="1">
    <source>
        <dbReference type="PROSITE-ProRule" id="PRU10141"/>
    </source>
</evidence>
<name>A0A9W8WU06_9PLEO</name>
<evidence type="ECO:0000256" key="2">
    <source>
        <dbReference type="SAM" id="MobiDB-lite"/>
    </source>
</evidence>
<dbReference type="GO" id="GO:0005737">
    <property type="term" value="C:cytoplasm"/>
    <property type="evidence" value="ECO:0007669"/>
    <property type="project" value="TreeGrafter"/>
</dbReference>
<dbReference type="Pfam" id="PF00069">
    <property type="entry name" value="Pkinase"/>
    <property type="match status" value="1"/>
</dbReference>
<keyword evidence="1" id="KW-0067">ATP-binding</keyword>
<feature type="binding site" evidence="1">
    <location>
        <position position="199"/>
    </location>
    <ligand>
        <name>ATP</name>
        <dbReference type="ChEBI" id="CHEBI:30616"/>
    </ligand>
</feature>
<dbReference type="InterPro" id="IPR001245">
    <property type="entry name" value="Ser-Thr/Tyr_kinase_cat_dom"/>
</dbReference>
<sequence>MPGRTLPTFEDVVQVRTYMNDQIVTTEFRGEDQEFLPTPDFDIVTDEAVIHTVVWKDEKLFLGQKERAAMVSQISQEGRKMFATCVYSGLPMTFLKALFDDGLNDCRLPFKEGDAPGQKNSQKFRATFMKNQKIFNVAFFKRSSEQILDGGIRKPIGYDESEDKMLGRGAFGDVYKISIHPSQRSFTSGADSNDQFAMKVTPHKGTREVHFHRAMADLSHDHLLKCLASFVFSSKYHMIYEKADCNVEEFMKRNANPRKLPNFTTVDLAQQLFGLADALCFIHNQGSSDSREDTTLLSVPKKSSRKSGYIHDIKPENLLMFIYNGPGGKAYWFRMSDFSCAKVVDILETVSGKDRDSWKTASRSGTPVYRAPEAITEGRTSRPYDLFSLGCVFLELLVWFLDDYYALKAFRDQRECLLSPDTYEDEGFYYKPTEDEQFRLREPVSKKIEDVRSRCSGALKEIADVIPKLLQMDPQQRPTAQQLVAILKPIDNGAKPPLETDRRFNDPLLTPPDNSGSDSDSSFGDLVRIQHPTEE</sequence>
<dbReference type="CDD" id="cd00180">
    <property type="entry name" value="PKc"/>
    <property type="match status" value="1"/>
</dbReference>
<dbReference type="Gene3D" id="1.10.510.10">
    <property type="entry name" value="Transferase(Phosphotransferase) domain 1"/>
    <property type="match status" value="1"/>
</dbReference>
<dbReference type="Proteomes" id="UP001140562">
    <property type="component" value="Unassembled WGS sequence"/>
</dbReference>
<keyword evidence="1" id="KW-0547">Nucleotide-binding</keyword>
<evidence type="ECO:0000259" key="3">
    <source>
        <dbReference type="PROSITE" id="PS50011"/>
    </source>
</evidence>
<dbReference type="PROSITE" id="PS50011">
    <property type="entry name" value="PROTEIN_KINASE_DOM"/>
    <property type="match status" value="1"/>
</dbReference>
<dbReference type="GO" id="GO:0044773">
    <property type="term" value="P:mitotic DNA damage checkpoint signaling"/>
    <property type="evidence" value="ECO:0007669"/>
    <property type="project" value="TreeGrafter"/>
</dbReference>
<dbReference type="SUPFAM" id="SSF56112">
    <property type="entry name" value="Protein kinase-like (PK-like)"/>
    <property type="match status" value="1"/>
</dbReference>
<dbReference type="AlphaFoldDB" id="A0A9W8WU06"/>
<feature type="domain" description="Protein kinase" evidence="3">
    <location>
        <begin position="160"/>
        <end position="498"/>
    </location>
</feature>
<feature type="region of interest" description="Disordered" evidence="2">
    <location>
        <begin position="493"/>
        <end position="535"/>
    </location>
</feature>
<dbReference type="SMART" id="SM00220">
    <property type="entry name" value="S_TKc"/>
    <property type="match status" value="1"/>
</dbReference>
<dbReference type="OrthoDB" id="248923at2759"/>
<dbReference type="PANTHER" id="PTHR44167:SF24">
    <property type="entry name" value="SERINE_THREONINE-PROTEIN KINASE CHK2"/>
    <property type="match status" value="1"/>
</dbReference>